<dbReference type="PANTHER" id="PTHR37543">
    <property type="entry name" value="CCCH ZINC FINGER DNA BINDING PROTEIN (AFU_ORTHOLOGUE AFUA_5G12760)"/>
    <property type="match status" value="1"/>
</dbReference>
<dbReference type="InterPro" id="IPR041367">
    <property type="entry name" value="Znf-CCCH_4"/>
</dbReference>
<dbReference type="InterPro" id="IPR057683">
    <property type="entry name" value="DUF7923"/>
</dbReference>
<organism evidence="7 8">
    <name type="scientific">Cylindrobasidium torrendii FP15055 ss-10</name>
    <dbReference type="NCBI Taxonomy" id="1314674"/>
    <lineage>
        <taxon>Eukaryota</taxon>
        <taxon>Fungi</taxon>
        <taxon>Dikarya</taxon>
        <taxon>Basidiomycota</taxon>
        <taxon>Agaricomycotina</taxon>
        <taxon>Agaricomycetes</taxon>
        <taxon>Agaricomycetidae</taxon>
        <taxon>Agaricales</taxon>
        <taxon>Marasmiineae</taxon>
        <taxon>Physalacriaceae</taxon>
        <taxon>Cylindrobasidium</taxon>
    </lineage>
</organism>
<dbReference type="Pfam" id="PF25540">
    <property type="entry name" value="DUF7923"/>
    <property type="match status" value="1"/>
</dbReference>
<proteinExistence type="predicted"/>
<keyword evidence="2 4" id="KW-0863">Zinc-finger</keyword>
<dbReference type="STRING" id="1314674.A0A0D7BVW5"/>
<dbReference type="OrthoDB" id="2270193at2759"/>
<gene>
    <name evidence="7" type="ORF">CYLTODRAFT_485255</name>
</gene>
<dbReference type="InterPro" id="IPR000571">
    <property type="entry name" value="Znf_CCCH"/>
</dbReference>
<evidence type="ECO:0000256" key="5">
    <source>
        <dbReference type="SAM" id="MobiDB-lite"/>
    </source>
</evidence>
<feature type="zinc finger region" description="C3H1-type" evidence="4">
    <location>
        <begin position="410"/>
        <end position="437"/>
    </location>
</feature>
<feature type="region of interest" description="Disordered" evidence="5">
    <location>
        <begin position="276"/>
        <end position="318"/>
    </location>
</feature>
<evidence type="ECO:0000313" key="8">
    <source>
        <dbReference type="Proteomes" id="UP000054007"/>
    </source>
</evidence>
<evidence type="ECO:0000256" key="3">
    <source>
        <dbReference type="ARBA" id="ARBA00022833"/>
    </source>
</evidence>
<dbReference type="Proteomes" id="UP000054007">
    <property type="component" value="Unassembled WGS sequence"/>
</dbReference>
<keyword evidence="1 4" id="KW-0479">Metal-binding</keyword>
<protein>
    <recommendedName>
        <fullName evidence="6">C3H1-type domain-containing protein</fullName>
    </recommendedName>
</protein>
<feature type="region of interest" description="Disordered" evidence="5">
    <location>
        <begin position="356"/>
        <end position="381"/>
    </location>
</feature>
<dbReference type="GO" id="GO:0008270">
    <property type="term" value="F:zinc ion binding"/>
    <property type="evidence" value="ECO:0007669"/>
    <property type="project" value="UniProtKB-KW"/>
</dbReference>
<feature type="domain" description="C3H1-type" evidence="6">
    <location>
        <begin position="449"/>
        <end position="477"/>
    </location>
</feature>
<dbReference type="AlphaFoldDB" id="A0A0D7BVW5"/>
<feature type="compositionally biased region" description="Low complexity" evidence="5">
    <location>
        <begin position="278"/>
        <end position="299"/>
    </location>
</feature>
<name>A0A0D7BVW5_9AGAR</name>
<reference evidence="7 8" key="1">
    <citation type="journal article" date="2015" name="Fungal Genet. Biol.">
        <title>Evolution of novel wood decay mechanisms in Agaricales revealed by the genome sequences of Fistulina hepatica and Cylindrobasidium torrendii.</title>
        <authorList>
            <person name="Floudas D."/>
            <person name="Held B.W."/>
            <person name="Riley R."/>
            <person name="Nagy L.G."/>
            <person name="Koehler G."/>
            <person name="Ransdell A.S."/>
            <person name="Younus H."/>
            <person name="Chow J."/>
            <person name="Chiniquy J."/>
            <person name="Lipzen A."/>
            <person name="Tritt A."/>
            <person name="Sun H."/>
            <person name="Haridas S."/>
            <person name="LaButti K."/>
            <person name="Ohm R.A."/>
            <person name="Kues U."/>
            <person name="Blanchette R.A."/>
            <person name="Grigoriev I.V."/>
            <person name="Minto R.E."/>
            <person name="Hibbett D.S."/>
        </authorList>
    </citation>
    <scope>NUCLEOTIDE SEQUENCE [LARGE SCALE GENOMIC DNA]</scope>
    <source>
        <strain evidence="7 8">FP15055 ss-10</strain>
    </source>
</reference>
<evidence type="ECO:0000256" key="2">
    <source>
        <dbReference type="ARBA" id="ARBA00022771"/>
    </source>
</evidence>
<dbReference type="SMART" id="SM00356">
    <property type="entry name" value="ZnF_C3H1"/>
    <property type="match status" value="2"/>
</dbReference>
<sequence>MSFDAPPESNASYRKAHVLNQRFDELKGEMLSILGNESTYLETISRLQSDLALYKRAYDAVDADHKHAQQAHSDALAQLGVLETQLKGGGYRVVILIDGDGAIFTPELISQGAVGGHIAAEQLSNGVSHYMTEAVDGGPQQYQVWVYVFLNKRGLVEALGRYGHSSAKTKFDEFAMGFNQATERFVMVDVGSGKEAADAKIKAHLEDDIRLPQTSKIMFAGCHDNGYVANLRSQITAGYKSKLVLLKSYTDMAAGISDLDLPSFSIPDLFMSQKLGPSAPSGLSKSRRSSSVVRPSSLPTLPPSPPLEPVCMPTATRTPSPELQKVAAAADCPEPIVVKRPAPASPRTYSFALKTTKTMQSGRPPTPELEAGGSSSSEDSDDLDMIVSTSFTALHSTPRQVDSSLPLSKQKPAPPCTLFYLANCKHGSTCKYAHDFVLQEEHYREMSVNAKKAPCPAVNKGEECTWGDNCVYSHTCPQASKCLFLKRKKCKFVGASMHKEADNQ</sequence>
<dbReference type="EMBL" id="KN880434">
    <property type="protein sequence ID" value="KIY73751.1"/>
    <property type="molecule type" value="Genomic_DNA"/>
</dbReference>
<dbReference type="Pfam" id="PF18044">
    <property type="entry name" value="zf-CCCH_4"/>
    <property type="match status" value="1"/>
</dbReference>
<keyword evidence="3 4" id="KW-0862">Zinc</keyword>
<feature type="domain" description="C3H1-type" evidence="6">
    <location>
        <begin position="410"/>
        <end position="437"/>
    </location>
</feature>
<accession>A0A0D7BVW5</accession>
<dbReference type="PROSITE" id="PS50103">
    <property type="entry name" value="ZF_C3H1"/>
    <property type="match status" value="2"/>
</dbReference>
<keyword evidence="8" id="KW-1185">Reference proteome</keyword>
<evidence type="ECO:0000256" key="1">
    <source>
        <dbReference type="ARBA" id="ARBA00022723"/>
    </source>
</evidence>
<dbReference type="PANTHER" id="PTHR37543:SF1">
    <property type="entry name" value="CCCH ZINC FINGER DNA BINDING PROTEIN (AFU_ORTHOLOGUE AFUA_5G12760)"/>
    <property type="match status" value="1"/>
</dbReference>
<evidence type="ECO:0000313" key="7">
    <source>
        <dbReference type="EMBL" id="KIY73751.1"/>
    </source>
</evidence>
<feature type="zinc finger region" description="C3H1-type" evidence="4">
    <location>
        <begin position="449"/>
        <end position="477"/>
    </location>
</feature>
<evidence type="ECO:0000256" key="4">
    <source>
        <dbReference type="PROSITE-ProRule" id="PRU00723"/>
    </source>
</evidence>
<evidence type="ECO:0000259" key="6">
    <source>
        <dbReference type="PROSITE" id="PS50103"/>
    </source>
</evidence>
<dbReference type="Gene3D" id="4.10.1000.10">
    <property type="entry name" value="Zinc finger, CCCH-type"/>
    <property type="match status" value="1"/>
</dbReference>